<name>A0ABS8MK13_9FLAO</name>
<organism evidence="1 2">
    <name type="scientific">Flavobacterium piscisymbiosum</name>
    <dbReference type="NCBI Taxonomy" id="2893753"/>
    <lineage>
        <taxon>Bacteria</taxon>
        <taxon>Pseudomonadati</taxon>
        <taxon>Bacteroidota</taxon>
        <taxon>Flavobacteriia</taxon>
        <taxon>Flavobacteriales</taxon>
        <taxon>Flavobacteriaceae</taxon>
        <taxon>Flavobacterium</taxon>
    </lineage>
</organism>
<evidence type="ECO:0000313" key="2">
    <source>
        <dbReference type="Proteomes" id="UP001430679"/>
    </source>
</evidence>
<evidence type="ECO:0000313" key="1">
    <source>
        <dbReference type="EMBL" id="MCC9065824.1"/>
    </source>
</evidence>
<dbReference type="Proteomes" id="UP001430679">
    <property type="component" value="Unassembled WGS sequence"/>
</dbReference>
<dbReference type="RefSeq" id="WP_230039571.1">
    <property type="nucleotide sequence ID" value="NZ_JAJJMM010000001.1"/>
</dbReference>
<proteinExistence type="predicted"/>
<evidence type="ECO:0008006" key="3">
    <source>
        <dbReference type="Google" id="ProtNLM"/>
    </source>
</evidence>
<dbReference type="EMBL" id="JAJJMM010000001">
    <property type="protein sequence ID" value="MCC9065824.1"/>
    <property type="molecule type" value="Genomic_DNA"/>
</dbReference>
<comment type="caution">
    <text evidence="1">The sequence shown here is derived from an EMBL/GenBank/DDBJ whole genome shotgun (WGS) entry which is preliminary data.</text>
</comment>
<gene>
    <name evidence="1" type="ORF">LNP81_22755</name>
</gene>
<keyword evidence="2" id="KW-1185">Reference proteome</keyword>
<protein>
    <recommendedName>
        <fullName evidence="3">Addiction module component</fullName>
    </recommendedName>
</protein>
<sequence>MKQELEIPEEQKQIVLKRIEKSRISPERMLDWDEVSNSLVVNLIN</sequence>
<reference evidence="1" key="1">
    <citation type="submission" date="2021-11" db="EMBL/GenBank/DDBJ databases">
        <title>Description of novel Flavobacterium species.</title>
        <authorList>
            <person name="Saticioglu I.B."/>
            <person name="Ay H."/>
            <person name="Altun S."/>
            <person name="Duman M."/>
        </authorList>
    </citation>
    <scope>NUCLEOTIDE SEQUENCE</scope>
    <source>
        <strain evidence="1">F-30</strain>
    </source>
</reference>
<accession>A0ABS8MK13</accession>